<proteinExistence type="predicted"/>
<keyword evidence="2" id="KW-0489">Methyltransferase</keyword>
<dbReference type="InterPro" id="IPR029063">
    <property type="entry name" value="SAM-dependent_MTases_sf"/>
</dbReference>
<comment type="caution">
    <text evidence="2">The sequence shown here is derived from an EMBL/GenBank/DDBJ whole genome shotgun (WGS) entry which is preliminary data.</text>
</comment>
<keyword evidence="2" id="KW-0808">Transferase</keyword>
<dbReference type="InterPro" id="IPR013216">
    <property type="entry name" value="Methyltransf_11"/>
</dbReference>
<accession>A0ABS7UD68</accession>
<dbReference type="Pfam" id="PF08241">
    <property type="entry name" value="Methyltransf_11"/>
    <property type="match status" value="1"/>
</dbReference>
<feature type="domain" description="Methyltransferase type 11" evidence="1">
    <location>
        <begin position="38"/>
        <end position="127"/>
    </location>
</feature>
<protein>
    <submittedName>
        <fullName evidence="2">Class I SAM-dependent methyltransferase</fullName>
    </submittedName>
</protein>
<organism evidence="2 3">
    <name type="scientific">Nocardioides mangrovi</name>
    <dbReference type="NCBI Taxonomy" id="2874580"/>
    <lineage>
        <taxon>Bacteria</taxon>
        <taxon>Bacillati</taxon>
        <taxon>Actinomycetota</taxon>
        <taxon>Actinomycetes</taxon>
        <taxon>Propionibacteriales</taxon>
        <taxon>Nocardioidaceae</taxon>
        <taxon>Nocardioides</taxon>
    </lineage>
</organism>
<evidence type="ECO:0000259" key="1">
    <source>
        <dbReference type="Pfam" id="PF08241"/>
    </source>
</evidence>
<dbReference type="PANTHER" id="PTHR42912">
    <property type="entry name" value="METHYLTRANSFERASE"/>
    <property type="match status" value="1"/>
</dbReference>
<dbReference type="RefSeq" id="WP_224123316.1">
    <property type="nucleotide sequence ID" value="NZ_JAIQZJ010000006.1"/>
</dbReference>
<name>A0ABS7UD68_9ACTN</name>
<dbReference type="GO" id="GO:0032259">
    <property type="term" value="P:methylation"/>
    <property type="evidence" value="ECO:0007669"/>
    <property type="project" value="UniProtKB-KW"/>
</dbReference>
<dbReference type="EMBL" id="JAIQZJ010000006">
    <property type="protein sequence ID" value="MBZ5738948.1"/>
    <property type="molecule type" value="Genomic_DNA"/>
</dbReference>
<sequence length="253" mass="26657">MAFDVAADAYDRFMGRYSTLLAPELLAAVGPEPGDRALDVGCGPGVLTRHLVELLGADHVAAADPSPPFVAAARERLPGVDVRQAPAEQLPFDDDSFDVVLAQLVVPFMSDAVAGLREMARVARPGAPVAATAWDHASGGSGPLSPFWRVVTEFDPGAYDESGLAGQRSGDLVAIFREAGLADVRQLALTVHLPHATFEEWWEPYTWGVGPAGDYVASLDDAGRERLAATARRLLGDGPITISGTAWCAVGRA</sequence>
<gene>
    <name evidence="2" type="ORF">K8U61_12295</name>
</gene>
<keyword evidence="3" id="KW-1185">Reference proteome</keyword>
<dbReference type="CDD" id="cd02440">
    <property type="entry name" value="AdoMet_MTases"/>
    <property type="match status" value="1"/>
</dbReference>
<evidence type="ECO:0000313" key="3">
    <source>
        <dbReference type="Proteomes" id="UP000780875"/>
    </source>
</evidence>
<dbReference type="InterPro" id="IPR050508">
    <property type="entry name" value="Methyltransf_Superfamily"/>
</dbReference>
<evidence type="ECO:0000313" key="2">
    <source>
        <dbReference type="EMBL" id="MBZ5738948.1"/>
    </source>
</evidence>
<reference evidence="2 3" key="1">
    <citation type="submission" date="2021-09" db="EMBL/GenBank/DDBJ databases">
        <title>Whole genome sequence of Nocardioides sp. GBK3QG-3.</title>
        <authorList>
            <person name="Tuo L."/>
        </authorList>
    </citation>
    <scope>NUCLEOTIDE SEQUENCE [LARGE SCALE GENOMIC DNA]</scope>
    <source>
        <strain evidence="2 3">GBK3QG-3</strain>
    </source>
</reference>
<dbReference type="SUPFAM" id="SSF53335">
    <property type="entry name" value="S-adenosyl-L-methionine-dependent methyltransferases"/>
    <property type="match status" value="1"/>
</dbReference>
<dbReference type="Proteomes" id="UP000780875">
    <property type="component" value="Unassembled WGS sequence"/>
</dbReference>
<dbReference type="GO" id="GO:0008168">
    <property type="term" value="F:methyltransferase activity"/>
    <property type="evidence" value="ECO:0007669"/>
    <property type="project" value="UniProtKB-KW"/>
</dbReference>
<dbReference type="Gene3D" id="3.40.50.150">
    <property type="entry name" value="Vaccinia Virus protein VP39"/>
    <property type="match status" value="1"/>
</dbReference>